<organism evidence="1 2">
    <name type="scientific">Arctia plantaginis</name>
    <name type="common">Wood tiger moth</name>
    <name type="synonym">Phalaena plantaginis</name>
    <dbReference type="NCBI Taxonomy" id="874455"/>
    <lineage>
        <taxon>Eukaryota</taxon>
        <taxon>Metazoa</taxon>
        <taxon>Ecdysozoa</taxon>
        <taxon>Arthropoda</taxon>
        <taxon>Hexapoda</taxon>
        <taxon>Insecta</taxon>
        <taxon>Pterygota</taxon>
        <taxon>Neoptera</taxon>
        <taxon>Endopterygota</taxon>
        <taxon>Lepidoptera</taxon>
        <taxon>Glossata</taxon>
        <taxon>Ditrysia</taxon>
        <taxon>Noctuoidea</taxon>
        <taxon>Erebidae</taxon>
        <taxon>Arctiinae</taxon>
        <taxon>Arctia</taxon>
    </lineage>
</organism>
<accession>A0A8S1ATI5</accession>
<gene>
    <name evidence="1" type="ORF">APLA_LOCUS12489</name>
</gene>
<evidence type="ECO:0000313" key="2">
    <source>
        <dbReference type="Proteomes" id="UP000494106"/>
    </source>
</evidence>
<dbReference type="Proteomes" id="UP000494106">
    <property type="component" value="Unassembled WGS sequence"/>
</dbReference>
<evidence type="ECO:0000313" key="1">
    <source>
        <dbReference type="EMBL" id="CAB3250037.1"/>
    </source>
</evidence>
<comment type="caution">
    <text evidence="1">The sequence shown here is derived from an EMBL/GenBank/DDBJ whole genome shotgun (WGS) entry which is preliminary data.</text>
</comment>
<keyword evidence="2" id="KW-1185">Reference proteome</keyword>
<protein>
    <submittedName>
        <fullName evidence="1">Uncharacterized protein</fullName>
    </submittedName>
</protein>
<dbReference type="OrthoDB" id="7488011at2759"/>
<proteinExistence type="predicted"/>
<sequence>MSQDVCHRQRRSLNGFQSGRAQKTRAEHVQIKSCCAGTTPREALHTVPMHVRAASCRTAPCTDVQLNCAINTFVAYYRYIRSALINITTSHSTTV</sequence>
<dbReference type="EMBL" id="CADEBC010000540">
    <property type="protein sequence ID" value="CAB3250037.1"/>
    <property type="molecule type" value="Genomic_DNA"/>
</dbReference>
<name>A0A8S1ATI5_ARCPL</name>
<reference evidence="1 2" key="1">
    <citation type="submission" date="2020-04" db="EMBL/GenBank/DDBJ databases">
        <authorList>
            <person name="Wallbank WR R."/>
            <person name="Pardo Diaz C."/>
            <person name="Kozak K."/>
            <person name="Martin S."/>
            <person name="Jiggins C."/>
            <person name="Moest M."/>
            <person name="Warren A I."/>
            <person name="Byers J.R.P. K."/>
            <person name="Montejo-Kovacevich G."/>
            <person name="Yen C E."/>
        </authorList>
    </citation>
    <scope>NUCLEOTIDE SEQUENCE [LARGE SCALE GENOMIC DNA]</scope>
</reference>
<dbReference type="AlphaFoldDB" id="A0A8S1ATI5"/>